<dbReference type="PROSITE" id="PS50893">
    <property type="entry name" value="ABC_TRANSPORTER_2"/>
    <property type="match status" value="1"/>
</dbReference>
<dbReference type="PANTHER" id="PTHR43875:SF1">
    <property type="entry name" value="OSMOPROTECTIVE COMPOUNDS UPTAKE ATP-BINDING PROTEIN GGTA"/>
    <property type="match status" value="1"/>
</dbReference>
<dbReference type="InterPro" id="IPR047641">
    <property type="entry name" value="ABC_transpr_MalK/UgpC-like"/>
</dbReference>
<organism evidence="5 6">
    <name type="scientific">Candidatus Desulfacyla euxinica</name>
    <dbReference type="NCBI Taxonomy" id="2841693"/>
    <lineage>
        <taxon>Bacteria</taxon>
        <taxon>Deltaproteobacteria</taxon>
        <taxon>Candidatus Desulfacyla</taxon>
    </lineage>
</organism>
<evidence type="ECO:0000256" key="2">
    <source>
        <dbReference type="ARBA" id="ARBA00022741"/>
    </source>
</evidence>
<evidence type="ECO:0000313" key="6">
    <source>
        <dbReference type="Proteomes" id="UP000650524"/>
    </source>
</evidence>
<evidence type="ECO:0000256" key="1">
    <source>
        <dbReference type="ARBA" id="ARBA00022448"/>
    </source>
</evidence>
<dbReference type="Gene3D" id="2.40.50.140">
    <property type="entry name" value="Nucleic acid-binding proteins"/>
    <property type="match status" value="1"/>
</dbReference>
<comment type="caution">
    <text evidence="5">The sequence shown here is derived from an EMBL/GenBank/DDBJ whole genome shotgun (WGS) entry which is preliminary data.</text>
</comment>
<dbReference type="AlphaFoldDB" id="A0A8J6T965"/>
<reference evidence="5 6" key="1">
    <citation type="submission" date="2020-08" db="EMBL/GenBank/DDBJ databases">
        <title>Bridging the membrane lipid divide: bacteria of the FCB group superphylum have the potential to synthesize archaeal ether lipids.</title>
        <authorList>
            <person name="Villanueva L."/>
            <person name="Von Meijenfeldt F.A.B."/>
            <person name="Westbye A.B."/>
            <person name="Yadav S."/>
            <person name="Hopmans E.C."/>
            <person name="Dutilh B.E."/>
            <person name="Sinninghe Damste J.S."/>
        </authorList>
    </citation>
    <scope>NUCLEOTIDE SEQUENCE [LARGE SCALE GENOMIC DNA]</scope>
    <source>
        <strain evidence="5">NIOZ-UU27</strain>
    </source>
</reference>
<protein>
    <submittedName>
        <fullName evidence="5">ABC transporter ATP-binding protein</fullName>
    </submittedName>
</protein>
<name>A0A8J6T965_9DELT</name>
<evidence type="ECO:0000256" key="3">
    <source>
        <dbReference type="ARBA" id="ARBA00022840"/>
    </source>
</evidence>
<keyword evidence="3 5" id="KW-0067">ATP-binding</keyword>
<dbReference type="InterPro" id="IPR017871">
    <property type="entry name" value="ABC_transporter-like_CS"/>
</dbReference>
<dbReference type="GO" id="GO:0005524">
    <property type="term" value="F:ATP binding"/>
    <property type="evidence" value="ECO:0007669"/>
    <property type="project" value="UniProtKB-KW"/>
</dbReference>
<dbReference type="SUPFAM" id="SSF50331">
    <property type="entry name" value="MOP-like"/>
    <property type="match status" value="1"/>
</dbReference>
<keyword evidence="2" id="KW-0547">Nucleotide-binding</keyword>
<dbReference type="SUPFAM" id="SSF52540">
    <property type="entry name" value="P-loop containing nucleoside triphosphate hydrolases"/>
    <property type="match status" value="1"/>
</dbReference>
<dbReference type="InterPro" id="IPR012340">
    <property type="entry name" value="NA-bd_OB-fold"/>
</dbReference>
<dbReference type="Proteomes" id="UP000650524">
    <property type="component" value="Unassembled WGS sequence"/>
</dbReference>
<dbReference type="Pfam" id="PF00005">
    <property type="entry name" value="ABC_tran"/>
    <property type="match status" value="1"/>
</dbReference>
<dbReference type="InterPro" id="IPR008995">
    <property type="entry name" value="Mo/tungstate-bd_C_term_dom"/>
</dbReference>
<keyword evidence="1" id="KW-0813">Transport</keyword>
<accession>A0A8J6T965</accession>
<dbReference type="InterPro" id="IPR027417">
    <property type="entry name" value="P-loop_NTPase"/>
</dbReference>
<dbReference type="EMBL" id="JACNJD010000247">
    <property type="protein sequence ID" value="MBC8177966.1"/>
    <property type="molecule type" value="Genomic_DNA"/>
</dbReference>
<dbReference type="PANTHER" id="PTHR43875">
    <property type="entry name" value="MALTODEXTRIN IMPORT ATP-BINDING PROTEIN MSMX"/>
    <property type="match status" value="1"/>
</dbReference>
<gene>
    <name evidence="5" type="ORF">H8E19_11230</name>
</gene>
<dbReference type="InterPro" id="IPR003439">
    <property type="entry name" value="ABC_transporter-like_ATP-bd"/>
</dbReference>
<dbReference type="Gene3D" id="3.40.50.300">
    <property type="entry name" value="P-loop containing nucleotide triphosphate hydrolases"/>
    <property type="match status" value="1"/>
</dbReference>
<dbReference type="SMART" id="SM00382">
    <property type="entry name" value="AAA"/>
    <property type="match status" value="1"/>
</dbReference>
<dbReference type="FunFam" id="3.40.50.300:FF:000042">
    <property type="entry name" value="Maltose/maltodextrin ABC transporter, ATP-binding protein"/>
    <property type="match status" value="1"/>
</dbReference>
<sequence length="337" mass="37693">MSEVKIENVSKQFGEINAVSNLSFTVNDGEFVVLLGPTGAGKTTTLRLIAGLEQADEGKIFIGNEDVTQAQPAKRDVAFVFQQYSLYPNYTVYNNLAFPLRSPLRSLSKDQIDKTVRDIAKTLHIEDKLKNKATHLSGGEMQRVALGRALVREPNIFLMDEPLSSLDAKLREELRLELKNIQVQLGATLLFVTHDHVEATTMADRIGIIKEGTLIQIDPPEKIYNDPNSVYVATKLGSPKINVIPSRLLNMELPANVEYTAFRPEKVSLNSKGTLDARIETIQNLGVEEIVSMSFMGEIIRAVVKPESISKSDKDIKITIRKDDMLFFDKESQRVYL</sequence>
<evidence type="ECO:0000259" key="4">
    <source>
        <dbReference type="PROSITE" id="PS50893"/>
    </source>
</evidence>
<dbReference type="GO" id="GO:0016887">
    <property type="term" value="F:ATP hydrolysis activity"/>
    <property type="evidence" value="ECO:0007669"/>
    <property type="project" value="InterPro"/>
</dbReference>
<proteinExistence type="predicted"/>
<dbReference type="InterPro" id="IPR003593">
    <property type="entry name" value="AAA+_ATPase"/>
</dbReference>
<dbReference type="GO" id="GO:0055052">
    <property type="term" value="C:ATP-binding cassette (ABC) transporter complex, substrate-binding subunit-containing"/>
    <property type="evidence" value="ECO:0007669"/>
    <property type="project" value="TreeGrafter"/>
</dbReference>
<dbReference type="Gene3D" id="2.40.50.100">
    <property type="match status" value="1"/>
</dbReference>
<dbReference type="PROSITE" id="PS00211">
    <property type="entry name" value="ABC_TRANSPORTER_1"/>
    <property type="match status" value="1"/>
</dbReference>
<evidence type="ECO:0000313" key="5">
    <source>
        <dbReference type="EMBL" id="MBC8177966.1"/>
    </source>
</evidence>
<feature type="domain" description="ABC transporter" evidence="4">
    <location>
        <begin position="4"/>
        <end position="236"/>
    </location>
</feature>
<dbReference type="GO" id="GO:0140359">
    <property type="term" value="F:ABC-type transporter activity"/>
    <property type="evidence" value="ECO:0007669"/>
    <property type="project" value="UniProtKB-ARBA"/>
</dbReference>